<dbReference type="InterPro" id="IPR011009">
    <property type="entry name" value="Kinase-like_dom_sf"/>
</dbReference>
<dbReference type="EMBL" id="KV875822">
    <property type="protein sequence ID" value="RZR73084.1"/>
    <property type="molecule type" value="Genomic_DNA"/>
</dbReference>
<dbReference type="SUPFAM" id="SSF56112">
    <property type="entry name" value="Protein kinase-like (PK-like)"/>
    <property type="match status" value="1"/>
</dbReference>
<evidence type="ECO:0000256" key="1">
    <source>
        <dbReference type="SAM" id="MobiDB-lite"/>
    </source>
</evidence>
<dbReference type="Gene3D" id="1.10.510.10">
    <property type="entry name" value="Transferase(Phosphotransferase) domain 1"/>
    <property type="match status" value="1"/>
</dbReference>
<feature type="compositionally biased region" description="Pro residues" evidence="1">
    <location>
        <begin position="332"/>
        <end position="352"/>
    </location>
</feature>
<name>A0A445MFQ9_ENSVE</name>
<feature type="compositionally biased region" description="Acidic residues" evidence="1">
    <location>
        <begin position="33"/>
        <end position="48"/>
    </location>
</feature>
<proteinExistence type="predicted"/>
<protein>
    <recommendedName>
        <fullName evidence="3">Protein kinase domain-containing protein</fullName>
    </recommendedName>
</protein>
<accession>A0A445MFQ9</accession>
<gene>
    <name evidence="2" type="ORF">BHM03_00019779</name>
</gene>
<dbReference type="PANTHER" id="PTHR47873">
    <property type="entry name" value="ARM REPEAT SUPERFAMILY PROTEIN"/>
    <property type="match status" value="1"/>
</dbReference>
<dbReference type="PANTHER" id="PTHR47873:SF1">
    <property type="entry name" value="ARM REPEAT SUPERFAMILY PROTEIN"/>
    <property type="match status" value="1"/>
</dbReference>
<feature type="compositionally biased region" description="Pro residues" evidence="1">
    <location>
        <begin position="359"/>
        <end position="371"/>
    </location>
</feature>
<organism evidence="2">
    <name type="scientific">Ensete ventricosum</name>
    <name type="common">Abyssinian banana</name>
    <name type="synonym">Musa ensete</name>
    <dbReference type="NCBI Taxonomy" id="4639"/>
    <lineage>
        <taxon>Eukaryota</taxon>
        <taxon>Viridiplantae</taxon>
        <taxon>Streptophyta</taxon>
        <taxon>Embryophyta</taxon>
        <taxon>Tracheophyta</taxon>
        <taxon>Spermatophyta</taxon>
        <taxon>Magnoliopsida</taxon>
        <taxon>Liliopsida</taxon>
        <taxon>Zingiberales</taxon>
        <taxon>Musaceae</taxon>
        <taxon>Ensete</taxon>
    </lineage>
</organism>
<feature type="compositionally biased region" description="Low complexity" evidence="1">
    <location>
        <begin position="372"/>
        <end position="384"/>
    </location>
</feature>
<feature type="compositionally biased region" description="Basic and acidic residues" evidence="1">
    <location>
        <begin position="1"/>
        <end position="25"/>
    </location>
</feature>
<evidence type="ECO:0000313" key="2">
    <source>
        <dbReference type="EMBL" id="RZR73084.1"/>
    </source>
</evidence>
<feature type="region of interest" description="Disordered" evidence="1">
    <location>
        <begin position="317"/>
        <end position="385"/>
    </location>
</feature>
<dbReference type="AlphaFoldDB" id="A0A445MFQ9"/>
<evidence type="ECO:0008006" key="3">
    <source>
        <dbReference type="Google" id="ProtNLM"/>
    </source>
</evidence>
<dbReference type="Proteomes" id="UP000290560">
    <property type="component" value="Unassembled WGS sequence"/>
</dbReference>
<reference evidence="2" key="1">
    <citation type="journal article" date="2018" name="Data Brief">
        <title>Genome sequence data from 17 accessions of Ensete ventricosum, a staple food crop for millions in Ethiopia.</title>
        <authorList>
            <person name="Yemataw Z."/>
            <person name="Muzemil S."/>
            <person name="Ambachew D."/>
            <person name="Tripathi L."/>
            <person name="Tesfaye K."/>
            <person name="Chala A."/>
            <person name="Farbos A."/>
            <person name="O'Neill P."/>
            <person name="Moore K."/>
            <person name="Grant M."/>
            <person name="Studholme D.J."/>
        </authorList>
    </citation>
    <scope>NUCLEOTIDE SEQUENCE [LARGE SCALE GENOMIC DNA]</scope>
    <source>
        <tissue evidence="2">Leaf</tissue>
    </source>
</reference>
<sequence length="625" mass="66209">MIDKGREVMVGETGGKGEGELDHHVVGMTGEGTGEDEVGDSRDEDPQEKEERPGDCCVPSVGLVDTHILKARSKAPELVVSAGEAACIQHPTRQQRLAFMKMPYSVIDGELIFGATEYTASIDIWSVGCVLAELLLGQVLGTPTREEIRCMNPNYTEFRFPQIKAHPWHKLNGASPELIDKLIPEHLRRQSSLSFLRVPGTSLVHGGTEIQQATQLVQFGSRWKSNDLVITVVEAMLGRINEEWCVVPLRTDRSRSYESIMPDISQEVRSRVRSTIHLLVLMNRSSNQNPHPKLKTQPRALFSCGIFGNCTQSVLSPTTPPPTSATFLASASPPPAATTPPPSASTPPPPPQQSVASDPPRPVQPGRPPPSSSSSSSSSSASQSFTQWRFPLHHHDQQQLPHDMERPPPALDTCAAASFNLAEVFHAAELQFATGISLPALRLLERSLAPGTGPSPVPCPPKVMAGVVAALRVPASARPAAKVLLALLLAEHNRRIAVETGAASAAVEAVVASGPAGATAERALAALELLCRVAEGAAEVRAHSATSAALAGAVEGMAGRGRECAMGVMASIYGGPAAGSAPPEVGRAVVVAMQGECSSRGRRKGAQLLRALQECGRLDLPTDGC</sequence>
<feature type="region of interest" description="Disordered" evidence="1">
    <location>
        <begin position="1"/>
        <end position="56"/>
    </location>
</feature>